<dbReference type="GO" id="GO:0009847">
    <property type="term" value="P:spore germination"/>
    <property type="evidence" value="ECO:0007669"/>
    <property type="project" value="UniProtKB-UniRule"/>
</dbReference>
<dbReference type="Pfam" id="PF03418">
    <property type="entry name" value="Peptidase_A25"/>
    <property type="match status" value="1"/>
</dbReference>
<comment type="catalytic activity">
    <reaction evidence="4">
        <text>Endopeptidase action with P4 Glu or Asp, P1 preferably Glu &gt; Asp, P1' hydrophobic and P2' Ala.</text>
        <dbReference type="EC" id="3.4.24.78"/>
    </reaction>
</comment>
<dbReference type="SUPFAM" id="SSF53163">
    <property type="entry name" value="HybD-like"/>
    <property type="match status" value="1"/>
</dbReference>
<dbReference type="EC" id="3.4.24.78" evidence="4"/>
<protein>
    <recommendedName>
        <fullName evidence="4">Germination protease</fullName>
        <ecNumber evidence="4">3.4.24.78</ecNumber>
    </recommendedName>
    <alternativeName>
        <fullName evidence="4">GPR endopeptidase</fullName>
    </alternativeName>
    <alternativeName>
        <fullName evidence="4">Germination proteinase</fullName>
    </alternativeName>
    <alternativeName>
        <fullName evidence="4">Spore protease</fullName>
    </alternativeName>
</protein>
<evidence type="ECO:0000256" key="1">
    <source>
        <dbReference type="ARBA" id="ARBA00022670"/>
    </source>
</evidence>
<dbReference type="Proteomes" id="UP000482209">
    <property type="component" value="Unassembled WGS sequence"/>
</dbReference>
<comment type="caution">
    <text evidence="5">The sequence shown here is derived from an EMBL/GenBank/DDBJ whole genome shotgun (WGS) entry which is preliminary data.</text>
</comment>
<dbReference type="HAMAP" id="MF_00626">
    <property type="entry name" value="Germination_prot"/>
    <property type="match status" value="1"/>
</dbReference>
<dbReference type="GO" id="GO:0004222">
    <property type="term" value="F:metalloendopeptidase activity"/>
    <property type="evidence" value="ECO:0007669"/>
    <property type="project" value="UniProtKB-UniRule"/>
</dbReference>
<keyword evidence="6" id="KW-1185">Reference proteome</keyword>
<dbReference type="PIRSF" id="PIRSF019549">
    <property type="entry name" value="Peptidase_A25"/>
    <property type="match status" value="1"/>
</dbReference>
<evidence type="ECO:0000256" key="2">
    <source>
        <dbReference type="ARBA" id="ARBA00022801"/>
    </source>
</evidence>
<dbReference type="InterPro" id="IPR005080">
    <property type="entry name" value="Peptidase_A25"/>
</dbReference>
<dbReference type="NCBIfam" id="TIGR01441">
    <property type="entry name" value="GPR"/>
    <property type="match status" value="1"/>
</dbReference>
<comment type="subunit">
    <text evidence="4">Homotetramer.</text>
</comment>
<dbReference type="GO" id="GO:0006508">
    <property type="term" value="P:proteolysis"/>
    <property type="evidence" value="ECO:0007669"/>
    <property type="project" value="UniProtKB-UniRule"/>
</dbReference>
<dbReference type="Gene3D" id="3.40.50.1450">
    <property type="entry name" value="HybD-like"/>
    <property type="match status" value="1"/>
</dbReference>
<keyword evidence="1 4" id="KW-0645">Protease</keyword>
<comment type="PTM">
    <text evidence="4">Autoproteolytically processed. The inactive tetrameric zymogen termed p46 autoprocesses to a smaller form termed p41, which is active only during spore germination.</text>
</comment>
<evidence type="ECO:0000313" key="5">
    <source>
        <dbReference type="EMBL" id="MSS64453.1"/>
    </source>
</evidence>
<dbReference type="RefSeq" id="WP_154519844.1">
    <property type="nucleotide sequence ID" value="NZ_VUMT01000019.1"/>
</dbReference>
<evidence type="ECO:0000256" key="4">
    <source>
        <dbReference type="HAMAP-Rule" id="MF_00626"/>
    </source>
</evidence>
<feature type="propeptide" id="PRO_5027194828" evidence="4">
    <location>
        <begin position="1"/>
        <end position="5"/>
    </location>
</feature>
<comment type="similarity">
    <text evidence="4">Belongs to the peptidase A25 family.</text>
</comment>
<evidence type="ECO:0000256" key="3">
    <source>
        <dbReference type="ARBA" id="ARBA00023145"/>
    </source>
</evidence>
<accession>A0A6L5Y2V9</accession>
<sequence>MKRTDLALEVRESIPEDNKEIQGVVLEKNTDEEKQMEITKVLIKDAQGAKVMGKPIGTYITIEAWALEKKLESYYDELVKTIKDYVEELAGGIMDKSVLIVGLGNREVTPDALGPKVIDELYTTRHLIKEFGQEFKEKHGLKTMSALAPGVMAQTGMESREIIKGIVEETRPDLIIVLDALAARSVNRLNCTIQLTDTGISPGSGVGNNRKALNKDSLGIPVIAIGVPTVVDADTIVEDRMESMLEGQGFSEQEIQSFLDELNAHAMKNMFVTPKNVDEAVSQISSILAEALNDCFVPKAV</sequence>
<dbReference type="AlphaFoldDB" id="A0A6L5Y2V9"/>
<dbReference type="InterPro" id="IPR023430">
    <property type="entry name" value="Pept_HybD-like_dom_sf"/>
</dbReference>
<feature type="chain" id="PRO_5027194827" description="Germination protease" evidence="4">
    <location>
        <begin position="6"/>
        <end position="301"/>
    </location>
</feature>
<organism evidence="5 6">
    <name type="scientific">Velocimicrobium porci</name>
    <dbReference type="NCBI Taxonomy" id="2606634"/>
    <lineage>
        <taxon>Bacteria</taxon>
        <taxon>Bacillati</taxon>
        <taxon>Bacillota</taxon>
        <taxon>Clostridia</taxon>
        <taxon>Lachnospirales</taxon>
        <taxon>Lachnospiraceae</taxon>
        <taxon>Velocimicrobium</taxon>
    </lineage>
</organism>
<evidence type="ECO:0000313" key="6">
    <source>
        <dbReference type="Proteomes" id="UP000482209"/>
    </source>
</evidence>
<keyword evidence="3 4" id="KW-0865">Zymogen</keyword>
<keyword evidence="2 4" id="KW-0378">Hydrolase</keyword>
<proteinExistence type="inferred from homology"/>
<name>A0A6L5Y2V9_9FIRM</name>
<dbReference type="EMBL" id="VUMT01000019">
    <property type="protein sequence ID" value="MSS64453.1"/>
    <property type="molecule type" value="Genomic_DNA"/>
</dbReference>
<gene>
    <name evidence="4" type="primary">gpr</name>
    <name evidence="5" type="ORF">FYJ58_11285</name>
</gene>
<reference evidence="5 6" key="1">
    <citation type="submission" date="2019-08" db="EMBL/GenBank/DDBJ databases">
        <title>In-depth cultivation of the pig gut microbiome towards novel bacterial diversity and tailored functional studies.</title>
        <authorList>
            <person name="Wylensek D."/>
            <person name="Hitch T.C.A."/>
            <person name="Clavel T."/>
        </authorList>
    </citation>
    <scope>NUCLEOTIDE SEQUENCE [LARGE SCALE GENOMIC DNA]</scope>
    <source>
        <strain evidence="5 6">WCA-693-APC-MOT-I</strain>
    </source>
</reference>
<comment type="function">
    <text evidence="4">Initiates the rapid degradation of small, acid-soluble proteins during spore germination.</text>
</comment>